<sequence>MNRPKVLLADEPTGNLDPATSVDIMQLLARINAGGTTVVMATHEAGFVDQMQRRVIELKEGVLVRDELGGGYGDTSGIPRLRPEAVPGAAAAAALTAVQEVQRQTTAVPVVAPDAVPTDAVTGSAAASDSASAAPASASTPEAPPPEVVPPEPVVQPAHRTHPTNPIIIPDVQVDELGVADRLGLSDGDDEEVGPTS</sequence>
<name>A0ABM8FQZ4_9MICO</name>
<evidence type="ECO:0000313" key="2">
    <source>
        <dbReference type="EMBL" id="BDZ37781.1"/>
    </source>
</evidence>
<feature type="compositionally biased region" description="Pro residues" evidence="1">
    <location>
        <begin position="142"/>
        <end position="154"/>
    </location>
</feature>
<dbReference type="InterPro" id="IPR015854">
    <property type="entry name" value="ABC_transpr_LolD-like"/>
</dbReference>
<evidence type="ECO:0000256" key="1">
    <source>
        <dbReference type="SAM" id="MobiDB-lite"/>
    </source>
</evidence>
<proteinExistence type="predicted"/>
<organism evidence="2 3">
    <name type="scientific">Microbacterium suwonense</name>
    <dbReference type="NCBI Taxonomy" id="683047"/>
    <lineage>
        <taxon>Bacteria</taxon>
        <taxon>Bacillati</taxon>
        <taxon>Actinomycetota</taxon>
        <taxon>Actinomycetes</taxon>
        <taxon>Micrococcales</taxon>
        <taxon>Microbacteriaceae</taxon>
        <taxon>Microbacterium</taxon>
    </lineage>
</organism>
<dbReference type="RefSeq" id="WP_350226567.1">
    <property type="nucleotide sequence ID" value="NZ_AP027728.1"/>
</dbReference>
<dbReference type="Proteomes" id="UP001321543">
    <property type="component" value="Chromosome"/>
</dbReference>
<protein>
    <recommendedName>
        <fullName evidence="4">Cell division ATP-binding protein FtsE</fullName>
    </recommendedName>
</protein>
<reference evidence="3" key="1">
    <citation type="journal article" date="2019" name="Int. J. Syst. Evol. Microbiol.">
        <title>The Global Catalogue of Microorganisms (GCM) 10K type strain sequencing project: providing services to taxonomists for standard genome sequencing and annotation.</title>
        <authorList>
            <consortium name="The Broad Institute Genomics Platform"/>
            <consortium name="The Broad Institute Genome Sequencing Center for Infectious Disease"/>
            <person name="Wu L."/>
            <person name="Ma J."/>
        </authorList>
    </citation>
    <scope>NUCLEOTIDE SEQUENCE [LARGE SCALE GENOMIC DNA]</scope>
    <source>
        <strain evidence="3">NBRC 106310</strain>
    </source>
</reference>
<feature type="compositionally biased region" description="Low complexity" evidence="1">
    <location>
        <begin position="121"/>
        <end position="141"/>
    </location>
</feature>
<feature type="region of interest" description="Disordered" evidence="1">
    <location>
        <begin position="121"/>
        <end position="173"/>
    </location>
</feature>
<dbReference type="PANTHER" id="PTHR24220">
    <property type="entry name" value="IMPORT ATP-BINDING PROTEIN"/>
    <property type="match status" value="1"/>
</dbReference>
<dbReference type="InterPro" id="IPR027417">
    <property type="entry name" value="P-loop_NTPase"/>
</dbReference>
<dbReference type="Gene3D" id="3.40.50.300">
    <property type="entry name" value="P-loop containing nucleotide triphosphate hydrolases"/>
    <property type="match status" value="1"/>
</dbReference>
<dbReference type="EMBL" id="AP027728">
    <property type="protein sequence ID" value="BDZ37781.1"/>
    <property type="molecule type" value="Genomic_DNA"/>
</dbReference>
<dbReference type="SUPFAM" id="SSF52540">
    <property type="entry name" value="P-loop containing nucleoside triphosphate hydrolases"/>
    <property type="match status" value="1"/>
</dbReference>
<gene>
    <name evidence="2" type="ORF">GCM10025863_03950</name>
</gene>
<dbReference type="PANTHER" id="PTHR24220:SF470">
    <property type="entry name" value="CELL DIVISION ATP-BINDING PROTEIN FTSE"/>
    <property type="match status" value="1"/>
</dbReference>
<evidence type="ECO:0008006" key="4">
    <source>
        <dbReference type="Google" id="ProtNLM"/>
    </source>
</evidence>
<keyword evidence="3" id="KW-1185">Reference proteome</keyword>
<evidence type="ECO:0000313" key="3">
    <source>
        <dbReference type="Proteomes" id="UP001321543"/>
    </source>
</evidence>
<accession>A0ABM8FQZ4</accession>